<proteinExistence type="predicted"/>
<organism evidence="2 3">
    <name type="scientific">Trichonephila inaurata madagascariensis</name>
    <dbReference type="NCBI Taxonomy" id="2747483"/>
    <lineage>
        <taxon>Eukaryota</taxon>
        <taxon>Metazoa</taxon>
        <taxon>Ecdysozoa</taxon>
        <taxon>Arthropoda</taxon>
        <taxon>Chelicerata</taxon>
        <taxon>Arachnida</taxon>
        <taxon>Araneae</taxon>
        <taxon>Araneomorphae</taxon>
        <taxon>Entelegynae</taxon>
        <taxon>Araneoidea</taxon>
        <taxon>Nephilidae</taxon>
        <taxon>Trichonephila</taxon>
        <taxon>Trichonephila inaurata</taxon>
    </lineage>
</organism>
<evidence type="ECO:0000313" key="3">
    <source>
        <dbReference type="Proteomes" id="UP000886998"/>
    </source>
</evidence>
<gene>
    <name evidence="2" type="ORF">TNIN_262141</name>
</gene>
<dbReference type="AlphaFoldDB" id="A0A8X6XGB2"/>
<name>A0A8X6XGB2_9ARAC</name>
<comment type="caution">
    <text evidence="2">The sequence shown here is derived from an EMBL/GenBank/DDBJ whole genome shotgun (WGS) entry which is preliminary data.</text>
</comment>
<protein>
    <submittedName>
        <fullName evidence="2">Uncharacterized protein</fullName>
    </submittedName>
</protein>
<evidence type="ECO:0000313" key="2">
    <source>
        <dbReference type="EMBL" id="GFY51251.1"/>
    </source>
</evidence>
<accession>A0A8X6XGB2</accession>
<feature type="region of interest" description="Disordered" evidence="1">
    <location>
        <begin position="1"/>
        <end position="33"/>
    </location>
</feature>
<dbReference type="EMBL" id="BMAV01007967">
    <property type="protein sequence ID" value="GFY51251.1"/>
    <property type="molecule type" value="Genomic_DNA"/>
</dbReference>
<evidence type="ECO:0000256" key="1">
    <source>
        <dbReference type="SAM" id="MobiDB-lite"/>
    </source>
</evidence>
<dbReference type="Proteomes" id="UP000886998">
    <property type="component" value="Unassembled WGS sequence"/>
</dbReference>
<keyword evidence="3" id="KW-1185">Reference proteome</keyword>
<feature type="compositionally biased region" description="Polar residues" evidence="1">
    <location>
        <begin position="8"/>
        <end position="22"/>
    </location>
</feature>
<reference evidence="2" key="1">
    <citation type="submission" date="2020-08" db="EMBL/GenBank/DDBJ databases">
        <title>Multicomponent nature underlies the extraordinary mechanical properties of spider dragline silk.</title>
        <authorList>
            <person name="Kono N."/>
            <person name="Nakamura H."/>
            <person name="Mori M."/>
            <person name="Yoshida Y."/>
            <person name="Ohtoshi R."/>
            <person name="Malay A.D."/>
            <person name="Moran D.A.P."/>
            <person name="Tomita M."/>
            <person name="Numata K."/>
            <person name="Arakawa K."/>
        </authorList>
    </citation>
    <scope>NUCLEOTIDE SEQUENCE</scope>
</reference>
<sequence length="80" mass="9154">MRPLTLAKFSTRSGLTWTSSKANPPKKSRMCSGVASNRWPLGQVWKPLRPDSKVMHSNAHCAIWTQPFDYFCLRQTPKHP</sequence>